<keyword evidence="3" id="KW-1185">Reference proteome</keyword>
<protein>
    <submittedName>
        <fullName evidence="2">Uncharacterized protein</fullName>
    </submittedName>
</protein>
<feature type="region of interest" description="Disordered" evidence="1">
    <location>
        <begin position="1"/>
        <end position="22"/>
    </location>
</feature>
<reference evidence="2 3" key="1">
    <citation type="submission" date="2023-02" db="EMBL/GenBank/DDBJ databases">
        <title>Dictyobacter halimunensis sp. nov., a new member of the class Ktedonobacteria from forest soil in a geothermal area.</title>
        <authorList>
            <person name="Rachmania M.K."/>
            <person name="Ningsih F."/>
            <person name="Sakai Y."/>
            <person name="Yabe S."/>
            <person name="Yokota A."/>
            <person name="Sjamsuridzal W."/>
        </authorList>
    </citation>
    <scope>NUCLEOTIDE SEQUENCE [LARGE SCALE GENOMIC DNA]</scope>
    <source>
        <strain evidence="2 3">S3.2.2.5</strain>
    </source>
</reference>
<dbReference type="RefSeq" id="WP_338257030.1">
    <property type="nucleotide sequence ID" value="NZ_BSRI01000002.1"/>
</dbReference>
<organism evidence="2 3">
    <name type="scientific">Dictyobacter halimunensis</name>
    <dbReference type="NCBI Taxonomy" id="3026934"/>
    <lineage>
        <taxon>Bacteria</taxon>
        <taxon>Bacillati</taxon>
        <taxon>Chloroflexota</taxon>
        <taxon>Ktedonobacteria</taxon>
        <taxon>Ktedonobacterales</taxon>
        <taxon>Dictyobacteraceae</taxon>
        <taxon>Dictyobacter</taxon>
    </lineage>
</organism>
<dbReference type="SUPFAM" id="SSF89372">
    <property type="entry name" value="Fucose-specific lectin"/>
    <property type="match status" value="2"/>
</dbReference>
<dbReference type="Proteomes" id="UP001344906">
    <property type="component" value="Unassembled WGS sequence"/>
</dbReference>
<gene>
    <name evidence="2" type="ORF">KDH_68900</name>
</gene>
<dbReference type="Gene3D" id="2.120.10.70">
    <property type="entry name" value="Fucose-specific lectin"/>
    <property type="match status" value="1"/>
</dbReference>
<evidence type="ECO:0000313" key="3">
    <source>
        <dbReference type="Proteomes" id="UP001344906"/>
    </source>
</evidence>
<name>A0ABQ6G0N6_9CHLR</name>
<accession>A0ABQ6G0N6</accession>
<evidence type="ECO:0000313" key="2">
    <source>
        <dbReference type="EMBL" id="GLV60067.1"/>
    </source>
</evidence>
<comment type="caution">
    <text evidence="2">The sequence shown here is derived from an EMBL/GenBank/DDBJ whole genome shotgun (WGS) entry which is preliminary data.</text>
</comment>
<dbReference type="EMBL" id="BSRI01000002">
    <property type="protein sequence ID" value="GLV60067.1"/>
    <property type="molecule type" value="Genomic_DNA"/>
</dbReference>
<evidence type="ECO:0000256" key="1">
    <source>
        <dbReference type="SAM" id="MobiDB-lite"/>
    </source>
</evidence>
<sequence>MVSSEKTSLGKREEQRGSNGTMAGSIGRRALFTQGLVLGASVVGLHLLDGRLPVAEAAVTPKIPCWEEREEARWEMTERAIGTTRLQTCGLGTDGRIYHTIRFPGGSWQPEFGNVNDQESNGRLLRFADVDCGGVLDSLHVAAVGRDGIIWHTIRLANGSWQPAFGNVNDQESNGRLLRFSDVSCAGTASSKLHVTTLARFGTIWHTIRFANGTWQPSFGNVNDQESNGRLLHFTDVDCATVGENLHVCAINRDGTIWHTIRFANGSWQSSFGNVNDQESNGKTLRFTSVGCAAINGNLHVTATDEKGVLWHTIRFASGSWQSSFGNVNDQESNGKLLRFSDVDCANVADELQVTAVGLNKDLWHTIRFANGSWQSFFGDVNHQESNGGTLSFTSVGAAGTV</sequence>
<proteinExistence type="predicted"/>